<evidence type="ECO:0000256" key="3">
    <source>
        <dbReference type="ARBA" id="ARBA00022764"/>
    </source>
</evidence>
<keyword evidence="6" id="KW-1185">Reference proteome</keyword>
<accession>A0A917T7B5</accession>
<dbReference type="InterPro" id="IPR018389">
    <property type="entry name" value="DctP_fam"/>
</dbReference>
<dbReference type="CDD" id="cd13666">
    <property type="entry name" value="PBP2_TRAP_DctP_like_1"/>
    <property type="match status" value="1"/>
</dbReference>
<proteinExistence type="predicted"/>
<dbReference type="InterPro" id="IPR038404">
    <property type="entry name" value="TRAP_DctP_sf"/>
</dbReference>
<comment type="caution">
    <text evidence="5">The sequence shown here is derived from an EMBL/GenBank/DDBJ whole genome shotgun (WGS) entry which is preliminary data.</text>
</comment>
<evidence type="ECO:0000256" key="4">
    <source>
        <dbReference type="SAM" id="SignalP"/>
    </source>
</evidence>
<feature type="signal peptide" evidence="4">
    <location>
        <begin position="1"/>
        <end position="23"/>
    </location>
</feature>
<organism evidence="5 6">
    <name type="scientific">Pseudooceanicola nanhaiensis</name>
    <dbReference type="NCBI Taxonomy" id="375761"/>
    <lineage>
        <taxon>Bacteria</taxon>
        <taxon>Pseudomonadati</taxon>
        <taxon>Pseudomonadota</taxon>
        <taxon>Alphaproteobacteria</taxon>
        <taxon>Rhodobacterales</taxon>
        <taxon>Paracoccaceae</taxon>
        <taxon>Pseudooceanicola</taxon>
    </lineage>
</organism>
<dbReference type="GO" id="GO:0042597">
    <property type="term" value="C:periplasmic space"/>
    <property type="evidence" value="ECO:0007669"/>
    <property type="project" value="UniProtKB-SubCell"/>
</dbReference>
<reference evidence="5" key="1">
    <citation type="journal article" date="2014" name="Int. J. Syst. Evol. Microbiol.">
        <title>Complete genome sequence of Corynebacterium casei LMG S-19264T (=DSM 44701T), isolated from a smear-ripened cheese.</title>
        <authorList>
            <consortium name="US DOE Joint Genome Institute (JGI-PGF)"/>
            <person name="Walter F."/>
            <person name="Albersmeier A."/>
            <person name="Kalinowski J."/>
            <person name="Ruckert C."/>
        </authorList>
    </citation>
    <scope>NUCLEOTIDE SEQUENCE</scope>
    <source>
        <strain evidence="5">CGMCC 1.6293</strain>
    </source>
</reference>
<evidence type="ECO:0000313" key="5">
    <source>
        <dbReference type="EMBL" id="GGM10642.1"/>
    </source>
</evidence>
<sequence>MKTILKTTLAACSVSAIALAAHAETVLIANEPGPNRGVRAEAVSYIAEQIEERTNGEVRVDQNWGGALFKTNAALESLSTGVADMGVVIGAYAASEFPELQMAGLQLEPAHPWVMMQAVYELFTTNEQLQARMDEMNIEYISTFSLSPGIMACSGEGIRSLDDVPGTKFAHTGASTDIFGELGGNLVSMPIYDVYQGMETGLVECSVTYAYYTVASKLDELIDTITDMRFASLASLGTFINKDTFEMLTPEQQEVVKQVGRDTMDFYGERLVDADAKAVESLKSGDDPVEFVELTDAEYEKMTEMAQPSIDKWKADMSAVGMDGDAMIEELLTLIAKWNKVMEDEGLPWERS</sequence>
<evidence type="ECO:0000256" key="1">
    <source>
        <dbReference type="ARBA" id="ARBA00004418"/>
    </source>
</evidence>
<evidence type="ECO:0000313" key="6">
    <source>
        <dbReference type="Proteomes" id="UP000649829"/>
    </source>
</evidence>
<keyword evidence="3" id="KW-0574">Periplasm</keyword>
<dbReference type="RefSeq" id="WP_028288235.1">
    <property type="nucleotide sequence ID" value="NZ_BMLF01000003.1"/>
</dbReference>
<dbReference type="NCBIfam" id="NF037995">
    <property type="entry name" value="TRAP_S1"/>
    <property type="match status" value="1"/>
</dbReference>
<dbReference type="Gene3D" id="3.40.190.170">
    <property type="entry name" value="Bacterial extracellular solute-binding protein, family 7"/>
    <property type="match status" value="1"/>
</dbReference>
<dbReference type="EMBL" id="BMLF01000003">
    <property type="protein sequence ID" value="GGM10642.1"/>
    <property type="molecule type" value="Genomic_DNA"/>
</dbReference>
<protein>
    <submittedName>
        <fullName evidence="5">ABC transporter substrate-binding protein</fullName>
    </submittedName>
</protein>
<feature type="chain" id="PRO_5037594946" evidence="4">
    <location>
        <begin position="24"/>
        <end position="352"/>
    </location>
</feature>
<dbReference type="Pfam" id="PF03480">
    <property type="entry name" value="DctP"/>
    <property type="match status" value="1"/>
</dbReference>
<reference evidence="5" key="2">
    <citation type="submission" date="2020-09" db="EMBL/GenBank/DDBJ databases">
        <authorList>
            <person name="Sun Q."/>
            <person name="Zhou Y."/>
        </authorList>
    </citation>
    <scope>NUCLEOTIDE SEQUENCE</scope>
    <source>
        <strain evidence="5">CGMCC 1.6293</strain>
    </source>
</reference>
<name>A0A917T7B5_9RHOB</name>
<dbReference type="PANTHER" id="PTHR33376:SF15">
    <property type="entry name" value="BLL6794 PROTEIN"/>
    <property type="match status" value="1"/>
</dbReference>
<dbReference type="Proteomes" id="UP000649829">
    <property type="component" value="Unassembled WGS sequence"/>
</dbReference>
<dbReference type="AlphaFoldDB" id="A0A917T7B5"/>
<gene>
    <name evidence="5" type="ORF">GCM10011534_35890</name>
</gene>
<keyword evidence="2 4" id="KW-0732">Signal</keyword>
<evidence type="ECO:0000256" key="2">
    <source>
        <dbReference type="ARBA" id="ARBA00022729"/>
    </source>
</evidence>
<dbReference type="PANTHER" id="PTHR33376">
    <property type="match status" value="1"/>
</dbReference>
<comment type="subcellular location">
    <subcellularLocation>
        <location evidence="1">Periplasm</location>
    </subcellularLocation>
</comment>
<dbReference type="GO" id="GO:0055085">
    <property type="term" value="P:transmembrane transport"/>
    <property type="evidence" value="ECO:0007669"/>
    <property type="project" value="InterPro"/>
</dbReference>